<name>A0A8T1TQQ3_9STRA</name>
<keyword evidence="4 5" id="KW-0732">Signal</keyword>
<comment type="caution">
    <text evidence="6">The sequence shown here is derived from an EMBL/GenBank/DDBJ whole genome shotgun (WGS) entry which is preliminary data.</text>
</comment>
<dbReference type="InterPro" id="IPR031825">
    <property type="entry name" value="RXLR"/>
</dbReference>
<comment type="similarity">
    <text evidence="2 5">Belongs to the RxLR effector family.</text>
</comment>
<comment type="domain">
    <text evidence="5">The RxLR-dEER motif acts to carry the protein into the host cell cytoplasm through binding to cell surface phosphatidylinositol-3-phosphate.</text>
</comment>
<reference evidence="6" key="1">
    <citation type="submission" date="2021-01" db="EMBL/GenBank/DDBJ databases">
        <title>Phytophthora aleatoria, a newly-described species from Pinus radiata is distinct from Phytophthora cactorum isolates based on comparative genomics.</title>
        <authorList>
            <person name="Mcdougal R."/>
            <person name="Panda P."/>
            <person name="Williams N."/>
            <person name="Studholme D.J."/>
        </authorList>
    </citation>
    <scope>NUCLEOTIDE SEQUENCE</scope>
    <source>
        <strain evidence="6">NZFS 3830</strain>
    </source>
</reference>
<dbReference type="EMBL" id="JAENGZ010002142">
    <property type="protein sequence ID" value="KAG6944712.1"/>
    <property type="molecule type" value="Genomic_DNA"/>
</dbReference>
<evidence type="ECO:0000256" key="1">
    <source>
        <dbReference type="ARBA" id="ARBA00004613"/>
    </source>
</evidence>
<evidence type="ECO:0000313" key="6">
    <source>
        <dbReference type="EMBL" id="KAG6944712.1"/>
    </source>
</evidence>
<dbReference type="Proteomes" id="UP000688947">
    <property type="component" value="Unassembled WGS sequence"/>
</dbReference>
<organism evidence="6 7">
    <name type="scientific">Phytophthora cactorum</name>
    <dbReference type="NCBI Taxonomy" id="29920"/>
    <lineage>
        <taxon>Eukaryota</taxon>
        <taxon>Sar</taxon>
        <taxon>Stramenopiles</taxon>
        <taxon>Oomycota</taxon>
        <taxon>Peronosporomycetes</taxon>
        <taxon>Peronosporales</taxon>
        <taxon>Peronosporaceae</taxon>
        <taxon>Phytophthora</taxon>
    </lineage>
</organism>
<comment type="subcellular location">
    <subcellularLocation>
        <location evidence="1 5">Secreted</location>
    </subcellularLocation>
</comment>
<sequence>MRLSYIFVAAAATLLVSCDAGPTVADNTLSAMTSPVAVEPIDAPQMKKVRFLRSVKTEVEESDDLKEFKEERGDPMQFIDDLLAKLAINEAVALKNLNKWDDDLMQKLRANTSWGRKIQSWKESGLDPTDVAGILKEYPSLSRGYSTEWNAWKIYAAQYLRLSEGLS</sequence>
<feature type="chain" id="PRO_5035959406" description="RxLR effector protein" evidence="5">
    <location>
        <begin position="21"/>
        <end position="167"/>
    </location>
</feature>
<dbReference type="AlphaFoldDB" id="A0A8T1TQQ3"/>
<dbReference type="OrthoDB" id="93531at2759"/>
<accession>A0A8T1TQQ3</accession>
<dbReference type="GO" id="GO:0005576">
    <property type="term" value="C:extracellular region"/>
    <property type="evidence" value="ECO:0007669"/>
    <property type="project" value="UniProtKB-SubCell"/>
</dbReference>
<gene>
    <name evidence="6" type="ORF">JG687_00017704</name>
</gene>
<evidence type="ECO:0000256" key="3">
    <source>
        <dbReference type="ARBA" id="ARBA00022525"/>
    </source>
</evidence>
<evidence type="ECO:0000256" key="5">
    <source>
        <dbReference type="RuleBase" id="RU367124"/>
    </source>
</evidence>
<evidence type="ECO:0000256" key="4">
    <source>
        <dbReference type="ARBA" id="ARBA00022729"/>
    </source>
</evidence>
<evidence type="ECO:0000256" key="2">
    <source>
        <dbReference type="ARBA" id="ARBA00010400"/>
    </source>
</evidence>
<dbReference type="VEuPathDB" id="FungiDB:PC110_g19367"/>
<keyword evidence="3 5" id="KW-0964">Secreted</keyword>
<evidence type="ECO:0000313" key="7">
    <source>
        <dbReference type="Proteomes" id="UP000688947"/>
    </source>
</evidence>
<protein>
    <recommendedName>
        <fullName evidence="5">RxLR effector protein</fullName>
    </recommendedName>
</protein>
<feature type="signal peptide" evidence="5">
    <location>
        <begin position="1"/>
        <end position="20"/>
    </location>
</feature>
<dbReference type="Pfam" id="PF16810">
    <property type="entry name" value="RXLR"/>
    <property type="match status" value="1"/>
</dbReference>
<comment type="function">
    <text evidence="5">Effector that suppresses plant defense responses during pathogen infection.</text>
</comment>
<proteinExistence type="inferred from homology"/>
<dbReference type="PROSITE" id="PS51257">
    <property type="entry name" value="PROKAR_LIPOPROTEIN"/>
    <property type="match status" value="1"/>
</dbReference>